<evidence type="ECO:0000313" key="10">
    <source>
        <dbReference type="EMBL" id="WAQ96841.1"/>
    </source>
</evidence>
<dbReference type="InterPro" id="IPR012338">
    <property type="entry name" value="Beta-lactam/transpept-like"/>
</dbReference>
<feature type="repeat" description="ANK" evidence="8">
    <location>
        <begin position="457"/>
        <end position="480"/>
    </location>
</feature>
<dbReference type="NCBIfam" id="TIGR03814">
    <property type="entry name" value="Gln_ase"/>
    <property type="match status" value="1"/>
</dbReference>
<accession>A0ABY7DGM3</accession>
<dbReference type="Gene3D" id="1.25.40.20">
    <property type="entry name" value="Ankyrin repeat-containing domain"/>
    <property type="match status" value="1"/>
</dbReference>
<feature type="non-terminal residue" evidence="10">
    <location>
        <position position="609"/>
    </location>
</feature>
<evidence type="ECO:0000256" key="3">
    <source>
        <dbReference type="ARBA" id="ARBA00012918"/>
    </source>
</evidence>
<dbReference type="PROSITE" id="PS50297">
    <property type="entry name" value="ANK_REP_REGION"/>
    <property type="match status" value="1"/>
</dbReference>
<keyword evidence="6 8" id="KW-0040">ANK repeat</keyword>
<evidence type="ECO:0000256" key="8">
    <source>
        <dbReference type="PROSITE-ProRule" id="PRU00023"/>
    </source>
</evidence>
<evidence type="ECO:0000256" key="6">
    <source>
        <dbReference type="ARBA" id="ARBA00023043"/>
    </source>
</evidence>
<dbReference type="Pfam" id="PF12796">
    <property type="entry name" value="Ank_2"/>
    <property type="match status" value="1"/>
</dbReference>
<name>A0ABY7DGM3_MYAAR</name>
<comment type="subunit">
    <text evidence="2">Homotetramer.</text>
</comment>
<dbReference type="Gene3D" id="3.40.710.10">
    <property type="entry name" value="DD-peptidase/beta-lactamase superfamily"/>
    <property type="match status" value="1"/>
</dbReference>
<dbReference type="InterPro" id="IPR041541">
    <property type="entry name" value="Glutaminase_EF-hand"/>
</dbReference>
<evidence type="ECO:0000256" key="5">
    <source>
        <dbReference type="ARBA" id="ARBA00022801"/>
    </source>
</evidence>
<evidence type="ECO:0000259" key="9">
    <source>
        <dbReference type="Pfam" id="PF17959"/>
    </source>
</evidence>
<proteinExistence type="inferred from homology"/>
<dbReference type="PROSITE" id="PS50088">
    <property type="entry name" value="ANK_REPEAT"/>
    <property type="match status" value="1"/>
</dbReference>
<reference evidence="10" key="1">
    <citation type="submission" date="2022-11" db="EMBL/GenBank/DDBJ databases">
        <title>Centuries of genome instability and evolution in soft-shell clam transmissible cancer (bioRxiv).</title>
        <authorList>
            <person name="Hart S.F.M."/>
            <person name="Yonemitsu M.A."/>
            <person name="Giersch R.M."/>
            <person name="Beal B.F."/>
            <person name="Arriagada G."/>
            <person name="Davis B.W."/>
            <person name="Ostrander E.A."/>
            <person name="Goff S.P."/>
            <person name="Metzger M.J."/>
        </authorList>
    </citation>
    <scope>NUCLEOTIDE SEQUENCE</scope>
    <source>
        <strain evidence="10">MELC-2E11</strain>
        <tissue evidence="10">Siphon/mantle</tissue>
    </source>
</reference>
<dbReference type="PANTHER" id="PTHR12544:SF29">
    <property type="entry name" value="GLUTAMINASE"/>
    <property type="match status" value="1"/>
</dbReference>
<evidence type="ECO:0000313" key="11">
    <source>
        <dbReference type="Proteomes" id="UP001164746"/>
    </source>
</evidence>
<dbReference type="Gene3D" id="1.10.238.210">
    <property type="match status" value="1"/>
</dbReference>
<dbReference type="InterPro" id="IPR002110">
    <property type="entry name" value="Ankyrin_rpt"/>
</dbReference>
<dbReference type="InterPro" id="IPR015868">
    <property type="entry name" value="Glutaminase"/>
</dbReference>
<dbReference type="InterPro" id="IPR036770">
    <property type="entry name" value="Ankyrin_rpt-contain_sf"/>
</dbReference>
<dbReference type="Proteomes" id="UP001164746">
    <property type="component" value="Chromosome 2"/>
</dbReference>
<dbReference type="PANTHER" id="PTHR12544">
    <property type="entry name" value="GLUTAMINASE"/>
    <property type="match status" value="1"/>
</dbReference>
<gene>
    <name evidence="10" type="ORF">MAR_029531</name>
</gene>
<dbReference type="SMART" id="SM00248">
    <property type="entry name" value="ANK"/>
    <property type="match status" value="2"/>
</dbReference>
<sequence>MAYQRNIKELLASGMEDFEEKLFSFLCDHNHLVSIDRFKNLLDETGLREMDFRLRETMRKFRAVLERQLTDEHELRGLVDKDTFIDCVSDNIVVISKALTSQFVIPEFKTFTDIIDTIYETCKDNDSGLPAQYIPQLARVDPSHWGVSICTIDGQRYDLGETSTPFCMQSVVKPLNYALTLNDLSSEVVHQYVGQEPSDKPHNPMINAGAIVTAGLLKKGLVIADRFDYAMDQFKRLSGQEHIAFNNSVYLSERATADRNFALGYYMRENKCFPPEADLVETLEFYFQLCSVEITAESGAVIAATLANGGICPTTGDRVLDSDAVRNTLSLMHSCGMYDYSGQFAFKVGLPAKSGVAGGVMLVVPNLMGIFTWSPPLDQWGNSSRGVQFCEELVGNFNFHNYDNLRHTSRKYDPRGRAVESKAQDVVNLLFSAYNGDVTAMRRYALLGMDMSLADYDGRTALHLASAEGHEPIVRFLLEKCNVSSYLRDRWGFTPYHDAKRFKHDAVSEVLLEHMKTTAPKDATFSIQDIDKGLHNMHLTAIRLRTVGVCDIGAPAGPSLFTGAGWPACPGVLPSRGGDRAFRRINGLRDAITTFQIFQLLGHFSMEAL</sequence>
<evidence type="ECO:0000256" key="1">
    <source>
        <dbReference type="ARBA" id="ARBA00011076"/>
    </source>
</evidence>
<dbReference type="SUPFAM" id="SSF48403">
    <property type="entry name" value="Ankyrin repeat"/>
    <property type="match status" value="1"/>
</dbReference>
<dbReference type="Pfam" id="PF17959">
    <property type="entry name" value="EF-hand_14"/>
    <property type="match status" value="1"/>
</dbReference>
<dbReference type="HAMAP" id="MF_00313">
    <property type="entry name" value="Glutaminase"/>
    <property type="match status" value="1"/>
</dbReference>
<dbReference type="EMBL" id="CP111013">
    <property type="protein sequence ID" value="WAQ96841.1"/>
    <property type="molecule type" value="Genomic_DNA"/>
</dbReference>
<keyword evidence="5" id="KW-0378">Hydrolase</keyword>
<keyword evidence="4" id="KW-0677">Repeat</keyword>
<evidence type="ECO:0000256" key="7">
    <source>
        <dbReference type="ARBA" id="ARBA00049534"/>
    </source>
</evidence>
<evidence type="ECO:0000256" key="4">
    <source>
        <dbReference type="ARBA" id="ARBA00022737"/>
    </source>
</evidence>
<dbReference type="EC" id="3.5.1.2" evidence="3"/>
<dbReference type="SUPFAM" id="SSF56601">
    <property type="entry name" value="beta-lactamase/transpeptidase-like"/>
    <property type="match status" value="1"/>
</dbReference>
<evidence type="ECO:0000256" key="2">
    <source>
        <dbReference type="ARBA" id="ARBA00011881"/>
    </source>
</evidence>
<comment type="catalytic activity">
    <reaction evidence="7">
        <text>L-glutamine + H2O = L-glutamate + NH4(+)</text>
        <dbReference type="Rhea" id="RHEA:15889"/>
        <dbReference type="ChEBI" id="CHEBI:15377"/>
        <dbReference type="ChEBI" id="CHEBI:28938"/>
        <dbReference type="ChEBI" id="CHEBI:29985"/>
        <dbReference type="ChEBI" id="CHEBI:58359"/>
        <dbReference type="EC" id="3.5.1.2"/>
    </reaction>
</comment>
<keyword evidence="11" id="KW-1185">Reference proteome</keyword>
<dbReference type="Pfam" id="PF04960">
    <property type="entry name" value="Glutaminase"/>
    <property type="match status" value="1"/>
</dbReference>
<feature type="domain" description="Glutaminase EF-hand" evidence="9">
    <location>
        <begin position="19"/>
        <end position="106"/>
    </location>
</feature>
<protein>
    <recommendedName>
        <fullName evidence="3">glutaminase</fullName>
        <ecNumber evidence="3">3.5.1.2</ecNumber>
    </recommendedName>
</protein>
<comment type="similarity">
    <text evidence="1">Belongs to the glutaminase family.</text>
</comment>
<organism evidence="10 11">
    <name type="scientific">Mya arenaria</name>
    <name type="common">Soft-shell clam</name>
    <dbReference type="NCBI Taxonomy" id="6604"/>
    <lineage>
        <taxon>Eukaryota</taxon>
        <taxon>Metazoa</taxon>
        <taxon>Spiralia</taxon>
        <taxon>Lophotrochozoa</taxon>
        <taxon>Mollusca</taxon>
        <taxon>Bivalvia</taxon>
        <taxon>Autobranchia</taxon>
        <taxon>Heteroconchia</taxon>
        <taxon>Euheterodonta</taxon>
        <taxon>Imparidentia</taxon>
        <taxon>Neoheterodontei</taxon>
        <taxon>Myida</taxon>
        <taxon>Myoidea</taxon>
        <taxon>Myidae</taxon>
        <taxon>Mya</taxon>
    </lineage>
</organism>